<dbReference type="PRINTS" id="PR00465">
    <property type="entry name" value="EP450IV"/>
</dbReference>
<dbReference type="EMBL" id="CM032189">
    <property type="protein sequence ID" value="KAG7087217.1"/>
    <property type="molecule type" value="Genomic_DNA"/>
</dbReference>
<dbReference type="CDD" id="cd11069">
    <property type="entry name" value="CYP_FUM15-like"/>
    <property type="match status" value="1"/>
</dbReference>
<comment type="cofactor">
    <cofactor evidence="1 13">
        <name>heme</name>
        <dbReference type="ChEBI" id="CHEBI:30413"/>
    </cofactor>
</comment>
<comment type="similarity">
    <text evidence="4 14">Belongs to the cytochrome P450 family.</text>
</comment>
<dbReference type="InterPro" id="IPR036396">
    <property type="entry name" value="Cyt_P450_sf"/>
</dbReference>
<keyword evidence="16" id="KW-1185">Reference proteome</keyword>
<evidence type="ECO:0008006" key="17">
    <source>
        <dbReference type="Google" id="ProtNLM"/>
    </source>
</evidence>
<dbReference type="Proteomes" id="UP001049176">
    <property type="component" value="Chromosome 9"/>
</dbReference>
<dbReference type="InterPro" id="IPR001128">
    <property type="entry name" value="Cyt_P450"/>
</dbReference>
<dbReference type="SUPFAM" id="SSF48264">
    <property type="entry name" value="Cytochrome P450"/>
    <property type="match status" value="1"/>
</dbReference>
<keyword evidence="11 14" id="KW-0503">Monooxygenase</keyword>
<dbReference type="RefSeq" id="XP_043003688.1">
    <property type="nucleotide sequence ID" value="XM_043158343.1"/>
</dbReference>
<evidence type="ECO:0000256" key="1">
    <source>
        <dbReference type="ARBA" id="ARBA00001971"/>
    </source>
</evidence>
<accession>A0A9P7RPR0</accession>
<dbReference type="AlphaFoldDB" id="A0A9P7RPR0"/>
<evidence type="ECO:0000256" key="11">
    <source>
        <dbReference type="ARBA" id="ARBA00023033"/>
    </source>
</evidence>
<evidence type="ECO:0000256" key="6">
    <source>
        <dbReference type="ARBA" id="ARBA00022692"/>
    </source>
</evidence>
<organism evidence="15 16">
    <name type="scientific">Marasmius oreades</name>
    <name type="common">fairy-ring Marasmius</name>
    <dbReference type="NCBI Taxonomy" id="181124"/>
    <lineage>
        <taxon>Eukaryota</taxon>
        <taxon>Fungi</taxon>
        <taxon>Dikarya</taxon>
        <taxon>Basidiomycota</taxon>
        <taxon>Agaricomycotina</taxon>
        <taxon>Agaricomycetes</taxon>
        <taxon>Agaricomycetidae</taxon>
        <taxon>Agaricales</taxon>
        <taxon>Marasmiineae</taxon>
        <taxon>Marasmiaceae</taxon>
        <taxon>Marasmius</taxon>
    </lineage>
</organism>
<proteinExistence type="inferred from homology"/>
<evidence type="ECO:0000313" key="16">
    <source>
        <dbReference type="Proteomes" id="UP001049176"/>
    </source>
</evidence>
<comment type="subcellular location">
    <subcellularLocation>
        <location evidence="2">Membrane</location>
    </subcellularLocation>
</comment>
<name>A0A9P7RPR0_9AGAR</name>
<evidence type="ECO:0000256" key="10">
    <source>
        <dbReference type="ARBA" id="ARBA00023004"/>
    </source>
</evidence>
<protein>
    <recommendedName>
        <fullName evidence="17">Cytochrome P450</fullName>
    </recommendedName>
</protein>
<dbReference type="GO" id="GO:0020037">
    <property type="term" value="F:heme binding"/>
    <property type="evidence" value="ECO:0007669"/>
    <property type="project" value="InterPro"/>
</dbReference>
<comment type="caution">
    <text evidence="15">The sequence shown here is derived from an EMBL/GenBank/DDBJ whole genome shotgun (WGS) entry which is preliminary data.</text>
</comment>
<dbReference type="InterPro" id="IPR017972">
    <property type="entry name" value="Cyt_P450_CS"/>
</dbReference>
<comment type="pathway">
    <text evidence="3">Secondary metabolite biosynthesis; terpenoid biosynthesis.</text>
</comment>
<dbReference type="PRINTS" id="PR00385">
    <property type="entry name" value="P450"/>
</dbReference>
<keyword evidence="7 13" id="KW-0479">Metal-binding</keyword>
<keyword evidence="6" id="KW-0812">Transmembrane</keyword>
<reference evidence="15" key="1">
    <citation type="journal article" date="2021" name="Genome Biol. Evol.">
        <title>The assembled and annotated genome of the fairy-ring fungus Marasmius oreades.</title>
        <authorList>
            <person name="Hiltunen M."/>
            <person name="Ament-Velasquez S.L."/>
            <person name="Johannesson H."/>
        </authorList>
    </citation>
    <scope>NUCLEOTIDE SEQUENCE</scope>
    <source>
        <strain evidence="15">03SP1</strain>
    </source>
</reference>
<evidence type="ECO:0000256" key="7">
    <source>
        <dbReference type="ARBA" id="ARBA00022723"/>
    </source>
</evidence>
<dbReference type="GO" id="GO:0016705">
    <property type="term" value="F:oxidoreductase activity, acting on paired donors, with incorporation or reduction of molecular oxygen"/>
    <property type="evidence" value="ECO:0007669"/>
    <property type="project" value="InterPro"/>
</dbReference>
<gene>
    <name evidence="15" type="ORF">E1B28_013198</name>
</gene>
<dbReference type="PROSITE" id="PS00086">
    <property type="entry name" value="CYTOCHROME_P450"/>
    <property type="match status" value="1"/>
</dbReference>
<evidence type="ECO:0000256" key="13">
    <source>
        <dbReference type="PIRSR" id="PIRSR602403-1"/>
    </source>
</evidence>
<dbReference type="PANTHER" id="PTHR24305:SF166">
    <property type="entry name" value="CYTOCHROME P450 12A4, MITOCHONDRIAL-RELATED"/>
    <property type="match status" value="1"/>
</dbReference>
<evidence type="ECO:0000256" key="3">
    <source>
        <dbReference type="ARBA" id="ARBA00004721"/>
    </source>
</evidence>
<evidence type="ECO:0000256" key="4">
    <source>
        <dbReference type="ARBA" id="ARBA00010617"/>
    </source>
</evidence>
<keyword evidence="9 14" id="KW-0560">Oxidoreductase</keyword>
<evidence type="ECO:0000256" key="8">
    <source>
        <dbReference type="ARBA" id="ARBA00022989"/>
    </source>
</evidence>
<evidence type="ECO:0000256" key="12">
    <source>
        <dbReference type="ARBA" id="ARBA00023136"/>
    </source>
</evidence>
<evidence type="ECO:0000256" key="5">
    <source>
        <dbReference type="ARBA" id="ARBA00022617"/>
    </source>
</evidence>
<keyword evidence="10 13" id="KW-0408">Iron</keyword>
<evidence type="ECO:0000256" key="14">
    <source>
        <dbReference type="RuleBase" id="RU000461"/>
    </source>
</evidence>
<evidence type="ECO:0000256" key="9">
    <source>
        <dbReference type="ARBA" id="ARBA00023002"/>
    </source>
</evidence>
<dbReference type="Gene3D" id="1.10.630.10">
    <property type="entry name" value="Cytochrome P450"/>
    <property type="match status" value="1"/>
</dbReference>
<evidence type="ECO:0000256" key="2">
    <source>
        <dbReference type="ARBA" id="ARBA00004370"/>
    </source>
</evidence>
<dbReference type="KEGG" id="more:E1B28_013198"/>
<keyword evidence="8" id="KW-1133">Transmembrane helix</keyword>
<keyword evidence="5 13" id="KW-0349">Heme</keyword>
<keyword evidence="12" id="KW-0472">Membrane</keyword>
<dbReference type="InterPro" id="IPR002403">
    <property type="entry name" value="Cyt_P450_E_grp-IV"/>
</dbReference>
<dbReference type="GO" id="GO:0005506">
    <property type="term" value="F:iron ion binding"/>
    <property type="evidence" value="ECO:0007669"/>
    <property type="project" value="InterPro"/>
</dbReference>
<evidence type="ECO:0000313" key="15">
    <source>
        <dbReference type="EMBL" id="KAG7087217.1"/>
    </source>
</evidence>
<dbReference type="OrthoDB" id="1470350at2759"/>
<dbReference type="PANTHER" id="PTHR24305">
    <property type="entry name" value="CYTOCHROME P450"/>
    <property type="match status" value="1"/>
</dbReference>
<dbReference type="GO" id="GO:0004497">
    <property type="term" value="F:monooxygenase activity"/>
    <property type="evidence" value="ECO:0007669"/>
    <property type="project" value="UniProtKB-KW"/>
</dbReference>
<dbReference type="InterPro" id="IPR050121">
    <property type="entry name" value="Cytochrome_P450_monoxygenase"/>
</dbReference>
<dbReference type="GO" id="GO:0016020">
    <property type="term" value="C:membrane"/>
    <property type="evidence" value="ECO:0007669"/>
    <property type="project" value="UniProtKB-SubCell"/>
</dbReference>
<sequence>MTATLFLQATATAFLSSVLILLALLFGRCLKQRHFSVIPGPPLASYLTGNLLQFYAPDATNFHREITRKYGSVIRLGGLLGESQLLISDEHAASNILVKEHHIYEETSIFLVSNTLIHGPGLLSTIGSAHSRQRRLMNPVFSTGNMRHLTPVFHKVTSELLNLLLPAVEQGPREIDMNDWLGRLALDAIGQAGFGYNFNALSDTSPYSKAVKEFFPLYAQMQLFLPLLPWLTKIGPPRFRRFVAERLPSTPLHNLLEMTDIMSSTSKEILNTRLAFLDEKKAWDSEGPKDIFTILLKANMSTEGKDHLSDEELMAQINVLVFAAMDTTSTALSRILYLLSIHSDAQETLRKELIEARGESDPSYEDIMALPFLDAICKETMRLYPPITMLARTTREDTVLRLGKMIRLADGNSTDQIQIPRGTDVHVNLSKVNANPDLWGEDADEWKPERWLSPLPASVTGARIGGVYSHLLTFSGGRRACIGFKFAELEMKVVLFHLIPVLQFSPGSKGILWRYGGLTTPSVAFDAKVQLPLLVQKV</sequence>
<dbReference type="Pfam" id="PF00067">
    <property type="entry name" value="p450"/>
    <property type="match status" value="1"/>
</dbReference>
<dbReference type="GeneID" id="66082273"/>
<feature type="binding site" description="axial binding residue" evidence="13">
    <location>
        <position position="481"/>
    </location>
    <ligand>
        <name>heme</name>
        <dbReference type="ChEBI" id="CHEBI:30413"/>
    </ligand>
    <ligandPart>
        <name>Fe</name>
        <dbReference type="ChEBI" id="CHEBI:18248"/>
    </ligandPart>
</feature>